<dbReference type="InterPro" id="IPR027558">
    <property type="entry name" value="Pre_pil_HX9DG_C"/>
</dbReference>
<dbReference type="PANTHER" id="PTHR30093">
    <property type="entry name" value="GENERAL SECRETION PATHWAY PROTEIN G"/>
    <property type="match status" value="1"/>
</dbReference>
<dbReference type="SUPFAM" id="SSF54523">
    <property type="entry name" value="Pili subunits"/>
    <property type="match status" value="1"/>
</dbReference>
<dbReference type="Gene3D" id="3.30.700.10">
    <property type="entry name" value="Glycoprotein, Type 4 Pilin"/>
    <property type="match status" value="1"/>
</dbReference>
<dbReference type="AlphaFoldDB" id="A0A517PLL1"/>
<organism evidence="3 4">
    <name type="scientific">Gimesia chilikensis</name>
    <dbReference type="NCBI Taxonomy" id="2605989"/>
    <lineage>
        <taxon>Bacteria</taxon>
        <taxon>Pseudomonadati</taxon>
        <taxon>Planctomycetota</taxon>
        <taxon>Planctomycetia</taxon>
        <taxon>Planctomycetales</taxon>
        <taxon>Planctomycetaceae</taxon>
        <taxon>Gimesia</taxon>
    </lineage>
</organism>
<dbReference type="PROSITE" id="PS00409">
    <property type="entry name" value="PROKAR_NTER_METHYL"/>
    <property type="match status" value="1"/>
</dbReference>
<keyword evidence="1" id="KW-1133">Transmembrane helix</keyword>
<evidence type="ECO:0000256" key="1">
    <source>
        <dbReference type="SAM" id="Phobius"/>
    </source>
</evidence>
<protein>
    <submittedName>
        <fullName evidence="3">Type II secretion system protein G</fullName>
    </submittedName>
</protein>
<dbReference type="PANTHER" id="PTHR30093:SF2">
    <property type="entry name" value="TYPE II SECRETION SYSTEM PROTEIN H"/>
    <property type="match status" value="1"/>
</dbReference>
<dbReference type="NCBIfam" id="TIGR02532">
    <property type="entry name" value="IV_pilin_GFxxxE"/>
    <property type="match status" value="1"/>
</dbReference>
<dbReference type="RefSeq" id="WP_145182839.1">
    <property type="nucleotide sequence ID" value="NZ_CP036266.1"/>
</dbReference>
<keyword evidence="4" id="KW-1185">Reference proteome</keyword>
<dbReference type="Proteomes" id="UP000320421">
    <property type="component" value="Chromosome"/>
</dbReference>
<dbReference type="InterPro" id="IPR011453">
    <property type="entry name" value="DUF1559"/>
</dbReference>
<gene>
    <name evidence="3" type="primary">xcpT_23</name>
    <name evidence="3" type="ORF">HG66A1_20360</name>
</gene>
<feature type="transmembrane region" description="Helical" evidence="1">
    <location>
        <begin position="21"/>
        <end position="42"/>
    </location>
</feature>
<keyword evidence="1" id="KW-0472">Membrane</keyword>
<evidence type="ECO:0000259" key="2">
    <source>
        <dbReference type="Pfam" id="PF07596"/>
    </source>
</evidence>
<reference evidence="3 4" key="1">
    <citation type="submission" date="2019-02" db="EMBL/GenBank/DDBJ databases">
        <title>Deep-cultivation of Planctomycetes and their phenomic and genomic characterization uncovers novel biology.</title>
        <authorList>
            <person name="Wiegand S."/>
            <person name="Jogler M."/>
            <person name="Boedeker C."/>
            <person name="Pinto D."/>
            <person name="Vollmers J."/>
            <person name="Rivas-Marin E."/>
            <person name="Kohn T."/>
            <person name="Peeters S.H."/>
            <person name="Heuer A."/>
            <person name="Rast P."/>
            <person name="Oberbeckmann S."/>
            <person name="Bunk B."/>
            <person name="Jeske O."/>
            <person name="Meyerdierks A."/>
            <person name="Storesund J.E."/>
            <person name="Kallscheuer N."/>
            <person name="Luecker S."/>
            <person name="Lage O.M."/>
            <person name="Pohl T."/>
            <person name="Merkel B.J."/>
            <person name="Hornburger P."/>
            <person name="Mueller R.-W."/>
            <person name="Bruemmer F."/>
            <person name="Labrenz M."/>
            <person name="Spormann A.M."/>
            <person name="Op den Camp H."/>
            <person name="Overmann J."/>
            <person name="Amann R."/>
            <person name="Jetten M.S.M."/>
            <person name="Mascher T."/>
            <person name="Medema M.H."/>
            <person name="Devos D.P."/>
            <person name="Kaster A.-K."/>
            <person name="Ovreas L."/>
            <person name="Rohde M."/>
            <person name="Galperin M.Y."/>
            <person name="Jogler C."/>
        </authorList>
    </citation>
    <scope>NUCLEOTIDE SEQUENCE [LARGE SCALE GENOMIC DNA]</scope>
    <source>
        <strain evidence="3 4">HG66A1</strain>
    </source>
</reference>
<evidence type="ECO:0000313" key="3">
    <source>
        <dbReference type="EMBL" id="QDT20251.1"/>
    </source>
</evidence>
<dbReference type="Pfam" id="PF07596">
    <property type="entry name" value="SBP_bac_10"/>
    <property type="match status" value="1"/>
</dbReference>
<dbReference type="EMBL" id="CP036266">
    <property type="protein sequence ID" value="QDT20251.1"/>
    <property type="molecule type" value="Genomic_DNA"/>
</dbReference>
<feature type="domain" description="DUF1559" evidence="2">
    <location>
        <begin position="43"/>
        <end position="323"/>
    </location>
</feature>
<dbReference type="InterPro" id="IPR012902">
    <property type="entry name" value="N_methyl_site"/>
</dbReference>
<evidence type="ECO:0000313" key="4">
    <source>
        <dbReference type="Proteomes" id="UP000320421"/>
    </source>
</evidence>
<dbReference type="InterPro" id="IPR045584">
    <property type="entry name" value="Pilin-like"/>
</dbReference>
<accession>A0A517PLL1</accession>
<proteinExistence type="predicted"/>
<sequence>MKKCFQYTNSEPQTIRRGFTLIELLVVIAIIAILIALLLPAVQQAREAARRTQCKNNLKQLGLALHNHHDAFLYFPSQRDQDEAPVDPSNQSFYRWSPLAMLTPYLDQSNIYNQLDLKSPLYLYSSGPPPSVTTNPALSGVVSTKVPVFLCPSDIHERVSNTWGATNYVFCQGTGQDGGAYEDTDGAFAIDSRTKARDVTDGLSNTVFVSEHLIGSAAPDSTRGVANSGSEWNLASVWNASATAVEDSWCLDNSATVTFQRGEKWADGSVNDTGYNHFRNPNSRTNDCYSRYASSKSARSRHAGGVNALLGDGAVRFVSENISIEIWQALGSVSGGEVIGEF</sequence>
<dbReference type="OrthoDB" id="258404at2"/>
<keyword evidence="1" id="KW-0812">Transmembrane</keyword>
<dbReference type="Pfam" id="PF07963">
    <property type="entry name" value="N_methyl"/>
    <property type="match status" value="1"/>
</dbReference>
<name>A0A517PLL1_9PLAN</name>
<dbReference type="NCBIfam" id="TIGR04294">
    <property type="entry name" value="pre_pil_HX9DG"/>
    <property type="match status" value="1"/>
</dbReference>